<organism evidence="1 2">
    <name type="scientific">Lentinus tigrinus ALCF2SS1-6</name>
    <dbReference type="NCBI Taxonomy" id="1328759"/>
    <lineage>
        <taxon>Eukaryota</taxon>
        <taxon>Fungi</taxon>
        <taxon>Dikarya</taxon>
        <taxon>Basidiomycota</taxon>
        <taxon>Agaricomycotina</taxon>
        <taxon>Agaricomycetes</taxon>
        <taxon>Polyporales</taxon>
        <taxon>Polyporaceae</taxon>
        <taxon>Lentinus</taxon>
    </lineage>
</organism>
<evidence type="ECO:0000313" key="2">
    <source>
        <dbReference type="Proteomes" id="UP000313359"/>
    </source>
</evidence>
<name>A0A5C2S7A2_9APHY</name>
<dbReference type="STRING" id="1328759.A0A5C2S7A2"/>
<feature type="non-terminal residue" evidence="1">
    <location>
        <position position="1"/>
    </location>
</feature>
<feature type="non-terminal residue" evidence="1">
    <location>
        <position position="121"/>
    </location>
</feature>
<keyword evidence="2" id="KW-1185">Reference proteome</keyword>
<sequence>DDLLKFILQQTTWRAAAVENLQNEISQLLRLQNSVAPVNRLAPEIFVEIFKRLVDPTIFKFGRLVKVPSGETRVTSLISATHVCQHWREIALGAATLWTAFPLRNSPLAAAFISRSRSLPL</sequence>
<proteinExistence type="predicted"/>
<dbReference type="Gene3D" id="1.20.1280.50">
    <property type="match status" value="1"/>
</dbReference>
<dbReference type="OrthoDB" id="3353710at2759"/>
<gene>
    <name evidence="1" type="ORF">L227DRAFT_464186</name>
</gene>
<evidence type="ECO:0000313" key="1">
    <source>
        <dbReference type="EMBL" id="RPD59107.1"/>
    </source>
</evidence>
<reference evidence="1" key="1">
    <citation type="journal article" date="2018" name="Genome Biol. Evol.">
        <title>Genomics and development of Lentinus tigrinus, a white-rot wood-decaying mushroom with dimorphic fruiting bodies.</title>
        <authorList>
            <person name="Wu B."/>
            <person name="Xu Z."/>
            <person name="Knudson A."/>
            <person name="Carlson A."/>
            <person name="Chen N."/>
            <person name="Kovaka S."/>
            <person name="LaButti K."/>
            <person name="Lipzen A."/>
            <person name="Pennachio C."/>
            <person name="Riley R."/>
            <person name="Schakwitz W."/>
            <person name="Umezawa K."/>
            <person name="Ohm R.A."/>
            <person name="Grigoriev I.V."/>
            <person name="Nagy L.G."/>
            <person name="Gibbons J."/>
            <person name="Hibbett D."/>
        </authorList>
    </citation>
    <scope>NUCLEOTIDE SEQUENCE [LARGE SCALE GENOMIC DNA]</scope>
    <source>
        <strain evidence="1">ALCF2SS1-6</strain>
    </source>
</reference>
<dbReference type="Proteomes" id="UP000313359">
    <property type="component" value="Unassembled WGS sequence"/>
</dbReference>
<dbReference type="AlphaFoldDB" id="A0A5C2S7A2"/>
<dbReference type="EMBL" id="ML122271">
    <property type="protein sequence ID" value="RPD59107.1"/>
    <property type="molecule type" value="Genomic_DNA"/>
</dbReference>
<accession>A0A5C2S7A2</accession>
<protein>
    <submittedName>
        <fullName evidence="1">Uncharacterized protein</fullName>
    </submittedName>
</protein>